<dbReference type="Proteomes" id="UP000638353">
    <property type="component" value="Unassembled WGS sequence"/>
</dbReference>
<evidence type="ECO:0000313" key="1">
    <source>
        <dbReference type="EMBL" id="GHD16199.1"/>
    </source>
</evidence>
<gene>
    <name evidence="1" type="ORF">GCM10010334_77050</name>
</gene>
<dbReference type="AlphaFoldDB" id="A0A919CEW8"/>
<comment type="caution">
    <text evidence="1">The sequence shown here is derived from an EMBL/GenBank/DDBJ whole genome shotgun (WGS) entry which is preliminary data.</text>
</comment>
<reference evidence="1" key="2">
    <citation type="submission" date="2020-09" db="EMBL/GenBank/DDBJ databases">
        <authorList>
            <person name="Sun Q."/>
            <person name="Ohkuma M."/>
        </authorList>
    </citation>
    <scope>NUCLEOTIDE SEQUENCE</scope>
    <source>
        <strain evidence="1">JCM 4637</strain>
    </source>
</reference>
<proteinExistence type="predicted"/>
<reference evidence="1" key="1">
    <citation type="journal article" date="2014" name="Int. J. Syst. Evol. Microbiol.">
        <title>Complete genome sequence of Corynebacterium casei LMG S-19264T (=DSM 44701T), isolated from a smear-ripened cheese.</title>
        <authorList>
            <consortium name="US DOE Joint Genome Institute (JGI-PGF)"/>
            <person name="Walter F."/>
            <person name="Albersmeier A."/>
            <person name="Kalinowski J."/>
            <person name="Ruckert C."/>
        </authorList>
    </citation>
    <scope>NUCLEOTIDE SEQUENCE</scope>
    <source>
        <strain evidence="1">JCM 4637</strain>
    </source>
</reference>
<sequence>MLEHEKPAAEQFANTMERLYDSAQKGLGTPLGTEMILKGLAERLTPEERNEGANIFARRMHEQGRA</sequence>
<dbReference type="EMBL" id="BMVC01000024">
    <property type="protein sequence ID" value="GHD16199.1"/>
    <property type="molecule type" value="Genomic_DNA"/>
</dbReference>
<protein>
    <submittedName>
        <fullName evidence="1">Uncharacterized protein</fullName>
    </submittedName>
</protein>
<accession>A0A919CEW8</accession>
<evidence type="ECO:0000313" key="2">
    <source>
        <dbReference type="Proteomes" id="UP000638353"/>
    </source>
</evidence>
<organism evidence="1 2">
    <name type="scientific">Streptomyces finlayi</name>
    <dbReference type="NCBI Taxonomy" id="67296"/>
    <lineage>
        <taxon>Bacteria</taxon>
        <taxon>Bacillati</taxon>
        <taxon>Actinomycetota</taxon>
        <taxon>Actinomycetes</taxon>
        <taxon>Kitasatosporales</taxon>
        <taxon>Streptomycetaceae</taxon>
        <taxon>Streptomyces</taxon>
    </lineage>
</organism>
<name>A0A919CEW8_9ACTN</name>
<dbReference type="RefSeq" id="WP_189828283.1">
    <property type="nucleotide sequence ID" value="NZ_BMVC01000024.1"/>
</dbReference>